<proteinExistence type="predicted"/>
<evidence type="ECO:0000313" key="2">
    <source>
        <dbReference type="Proteomes" id="UP001374535"/>
    </source>
</evidence>
<dbReference type="Proteomes" id="UP001374535">
    <property type="component" value="Chromosome 8"/>
</dbReference>
<organism evidence="1 2">
    <name type="scientific">Vigna mungo</name>
    <name type="common">Black gram</name>
    <name type="synonym">Phaseolus mungo</name>
    <dbReference type="NCBI Taxonomy" id="3915"/>
    <lineage>
        <taxon>Eukaryota</taxon>
        <taxon>Viridiplantae</taxon>
        <taxon>Streptophyta</taxon>
        <taxon>Embryophyta</taxon>
        <taxon>Tracheophyta</taxon>
        <taxon>Spermatophyta</taxon>
        <taxon>Magnoliopsida</taxon>
        <taxon>eudicotyledons</taxon>
        <taxon>Gunneridae</taxon>
        <taxon>Pentapetalae</taxon>
        <taxon>rosids</taxon>
        <taxon>fabids</taxon>
        <taxon>Fabales</taxon>
        <taxon>Fabaceae</taxon>
        <taxon>Papilionoideae</taxon>
        <taxon>50 kb inversion clade</taxon>
        <taxon>NPAAA clade</taxon>
        <taxon>indigoferoid/millettioid clade</taxon>
        <taxon>Phaseoleae</taxon>
        <taxon>Vigna</taxon>
    </lineage>
</organism>
<dbReference type="AlphaFoldDB" id="A0AAQ3MZP2"/>
<dbReference type="EMBL" id="CP144693">
    <property type="protein sequence ID" value="WVZ00885.1"/>
    <property type="molecule type" value="Genomic_DNA"/>
</dbReference>
<gene>
    <name evidence="1" type="ORF">V8G54_026954</name>
</gene>
<protein>
    <submittedName>
        <fullName evidence="1">Uncharacterized protein</fullName>
    </submittedName>
</protein>
<name>A0AAQ3MZP2_VIGMU</name>
<reference evidence="1 2" key="1">
    <citation type="journal article" date="2023" name="Life. Sci Alliance">
        <title>Evolutionary insights into 3D genome organization and epigenetic landscape of Vigna mungo.</title>
        <authorList>
            <person name="Junaid A."/>
            <person name="Singh B."/>
            <person name="Bhatia S."/>
        </authorList>
    </citation>
    <scope>NUCLEOTIDE SEQUENCE [LARGE SCALE GENOMIC DNA]</scope>
    <source>
        <strain evidence="1">Urdbean</strain>
    </source>
</reference>
<evidence type="ECO:0000313" key="1">
    <source>
        <dbReference type="EMBL" id="WVZ00885.1"/>
    </source>
</evidence>
<accession>A0AAQ3MZP2</accession>
<sequence length="105" mass="12425">MSVSYVTYLYSANTWRYSIGSHKAPVTFIKEKTAISRTRTRYLTAQYIVTCQITWPPPHFQLSLLPKIPFSKRSKLPQYPHEHRRITPPRRVSFLRKIIIAHQII</sequence>
<keyword evidence="2" id="KW-1185">Reference proteome</keyword>